<feature type="transmembrane region" description="Helical" evidence="1">
    <location>
        <begin position="387"/>
        <end position="410"/>
    </location>
</feature>
<sequence>MPISESQKSSSLCQNSLKKLTSKLRMSTILLIYTFIILGISLAILIICQNIQLSMATDQVQLISQQILSLQNKKALQIQSNDAMYVIKFAFYMITTKMSKLVFLNYWMNTVDFRIVQELQHCNIMQQLNQQIQISSNCFTTIGNFSLQGADMKPFEKLVNLMHIHQFTFDFYIVSQQIYLISIVDNLFTVYYPTKPLNETVEAYQQQWFTNYTQELKSTKTFIPYKISKLFQMSNYNYLLAAYSNILFNPKLQVTGIASLLINFPKLQNFLYMDQLSLMVLDEKGTLVYSKSYIDHQMENKTDFIYNETLTGFNITDWEEIKKSINQTTYPIYKYNSLLKQNVYIKASQLPQTELIALTLQNNTYEQEIASVLDGQIQKIVSWYANMSLYAILVDIIIILLTILPLRFLFRSTNLVLDMMIKYLNGKFDYKMKDEVFSHQFLQSNDNSLSKLYETYQKIDKTLNNSQFEKSEQCKIIESFQCLKNEKIKLIFSKDALKDKEDFIPLSLFYSLIKVHQEDI</sequence>
<dbReference type="Proteomes" id="UP000000600">
    <property type="component" value="Unassembled WGS sequence"/>
</dbReference>
<proteinExistence type="predicted"/>
<dbReference type="GeneID" id="5019241"/>
<dbReference type="RefSeq" id="XP_001433456.1">
    <property type="nucleotide sequence ID" value="XM_001433419.1"/>
</dbReference>
<dbReference type="EMBL" id="CT868041">
    <property type="protein sequence ID" value="CAK66059.1"/>
    <property type="molecule type" value="Genomic_DNA"/>
</dbReference>
<dbReference type="OrthoDB" id="304768at2759"/>
<dbReference type="KEGG" id="ptm:GSPATT00006558001"/>
<feature type="transmembrane region" description="Helical" evidence="1">
    <location>
        <begin position="28"/>
        <end position="47"/>
    </location>
</feature>
<organism evidence="2 3">
    <name type="scientific">Paramecium tetraurelia</name>
    <dbReference type="NCBI Taxonomy" id="5888"/>
    <lineage>
        <taxon>Eukaryota</taxon>
        <taxon>Sar</taxon>
        <taxon>Alveolata</taxon>
        <taxon>Ciliophora</taxon>
        <taxon>Intramacronucleata</taxon>
        <taxon>Oligohymenophorea</taxon>
        <taxon>Peniculida</taxon>
        <taxon>Parameciidae</taxon>
        <taxon>Paramecium</taxon>
    </lineage>
</organism>
<accession>A0C5J2</accession>
<dbReference type="InParanoid" id="A0C5J2"/>
<keyword evidence="1" id="KW-0472">Membrane</keyword>
<keyword evidence="1" id="KW-1133">Transmembrane helix</keyword>
<dbReference type="AlphaFoldDB" id="A0C5J2"/>
<reference evidence="2 3" key="1">
    <citation type="journal article" date="2006" name="Nature">
        <title>Global trends of whole-genome duplications revealed by the ciliate Paramecium tetraurelia.</title>
        <authorList>
            <consortium name="Genoscope"/>
            <person name="Aury J.-M."/>
            <person name="Jaillon O."/>
            <person name="Duret L."/>
            <person name="Noel B."/>
            <person name="Jubin C."/>
            <person name="Porcel B.M."/>
            <person name="Segurens B."/>
            <person name="Daubin V."/>
            <person name="Anthouard V."/>
            <person name="Aiach N."/>
            <person name="Arnaiz O."/>
            <person name="Billaut A."/>
            <person name="Beisson J."/>
            <person name="Blanc I."/>
            <person name="Bouhouche K."/>
            <person name="Camara F."/>
            <person name="Duharcourt S."/>
            <person name="Guigo R."/>
            <person name="Gogendeau D."/>
            <person name="Katinka M."/>
            <person name="Keller A.-M."/>
            <person name="Kissmehl R."/>
            <person name="Klotz C."/>
            <person name="Koll F."/>
            <person name="Le Moue A."/>
            <person name="Lepere C."/>
            <person name="Malinsky S."/>
            <person name="Nowacki M."/>
            <person name="Nowak J.K."/>
            <person name="Plattner H."/>
            <person name="Poulain J."/>
            <person name="Ruiz F."/>
            <person name="Serrano V."/>
            <person name="Zagulski M."/>
            <person name="Dessen P."/>
            <person name="Betermier M."/>
            <person name="Weissenbach J."/>
            <person name="Scarpelli C."/>
            <person name="Schachter V."/>
            <person name="Sperling L."/>
            <person name="Meyer E."/>
            <person name="Cohen J."/>
            <person name="Wincker P."/>
        </authorList>
    </citation>
    <scope>NUCLEOTIDE SEQUENCE [LARGE SCALE GENOMIC DNA]</scope>
    <source>
        <strain evidence="2 3">Stock d4-2</strain>
    </source>
</reference>
<keyword evidence="3" id="KW-1185">Reference proteome</keyword>
<dbReference type="HOGENOM" id="CLU_630854_0_0_1"/>
<evidence type="ECO:0000313" key="3">
    <source>
        <dbReference type="Proteomes" id="UP000000600"/>
    </source>
</evidence>
<dbReference type="OMA" id="NITDWEE"/>
<evidence type="ECO:0000313" key="2">
    <source>
        <dbReference type="EMBL" id="CAK66059.1"/>
    </source>
</evidence>
<gene>
    <name evidence="2" type="ORF">GSPATT00006558001</name>
</gene>
<evidence type="ECO:0008006" key="4">
    <source>
        <dbReference type="Google" id="ProtNLM"/>
    </source>
</evidence>
<protein>
    <recommendedName>
        <fullName evidence="4">Cache domain-containing protein</fullName>
    </recommendedName>
</protein>
<evidence type="ECO:0000256" key="1">
    <source>
        <dbReference type="SAM" id="Phobius"/>
    </source>
</evidence>
<keyword evidence="1" id="KW-0812">Transmembrane</keyword>
<name>A0C5J2_PARTE</name>